<accession>A0A5B0R878</accession>
<proteinExistence type="predicted"/>
<protein>
    <submittedName>
        <fullName evidence="1">Uncharacterized protein</fullName>
    </submittedName>
</protein>
<comment type="caution">
    <text evidence="1">The sequence shown here is derived from an EMBL/GenBank/DDBJ whole genome shotgun (WGS) entry which is preliminary data.</text>
</comment>
<dbReference type="AlphaFoldDB" id="A0A5B0R878"/>
<name>A0A5B0R878_PUCGR</name>
<organism evidence="1 2">
    <name type="scientific">Puccinia graminis f. sp. tritici</name>
    <dbReference type="NCBI Taxonomy" id="56615"/>
    <lineage>
        <taxon>Eukaryota</taxon>
        <taxon>Fungi</taxon>
        <taxon>Dikarya</taxon>
        <taxon>Basidiomycota</taxon>
        <taxon>Pucciniomycotina</taxon>
        <taxon>Pucciniomycetes</taxon>
        <taxon>Pucciniales</taxon>
        <taxon>Pucciniaceae</taxon>
        <taxon>Puccinia</taxon>
    </lineage>
</organism>
<gene>
    <name evidence="1" type="ORF">PGTUg99_024042</name>
</gene>
<dbReference type="Proteomes" id="UP000325313">
    <property type="component" value="Unassembled WGS sequence"/>
</dbReference>
<reference evidence="1 2" key="1">
    <citation type="submission" date="2019-05" db="EMBL/GenBank/DDBJ databases">
        <title>Emergence of the Ug99 lineage of the wheat stem rust pathogen through somatic hybridization.</title>
        <authorList>
            <person name="Li F."/>
            <person name="Upadhyaya N.M."/>
            <person name="Sperschneider J."/>
            <person name="Matny O."/>
            <person name="Nguyen-Phuc H."/>
            <person name="Mago R."/>
            <person name="Raley C."/>
            <person name="Miller M.E."/>
            <person name="Silverstein K.A.T."/>
            <person name="Henningsen E."/>
            <person name="Hirsch C.D."/>
            <person name="Visser B."/>
            <person name="Pretorius Z.A."/>
            <person name="Steffenson B.J."/>
            <person name="Schwessinger B."/>
            <person name="Dodds P.N."/>
            <person name="Figueroa M."/>
        </authorList>
    </citation>
    <scope>NUCLEOTIDE SEQUENCE [LARGE SCALE GENOMIC DNA]</scope>
    <source>
        <strain evidence="1 2">Ug99</strain>
    </source>
</reference>
<dbReference type="EMBL" id="VDEP01000239">
    <property type="protein sequence ID" value="KAA1121195.1"/>
    <property type="molecule type" value="Genomic_DNA"/>
</dbReference>
<evidence type="ECO:0000313" key="2">
    <source>
        <dbReference type="Proteomes" id="UP000325313"/>
    </source>
</evidence>
<sequence>MVTESKHYSLLDGYTEVEGPLSKPGQVFRDGREPQRVSLRVWSRPVAESGSQAVMATMYHASVHRKPAGRAR</sequence>
<evidence type="ECO:0000313" key="1">
    <source>
        <dbReference type="EMBL" id="KAA1121195.1"/>
    </source>
</evidence>